<dbReference type="RefSeq" id="XP_034502490.1">
    <property type="nucleotide sequence ID" value="XM_034646599.1"/>
</dbReference>
<name>A0A7N5KF38_AILME</name>
<dbReference type="PANTHER" id="PTHR17378:SF1">
    <property type="entry name" value="SECRETIN"/>
    <property type="match status" value="1"/>
</dbReference>
<dbReference type="KEGG" id="aml:117796824"/>
<evidence type="ECO:0000313" key="10">
    <source>
        <dbReference type="Proteomes" id="UP000008912"/>
    </source>
</evidence>
<dbReference type="PANTHER" id="PTHR17378">
    <property type="entry name" value="SECRETIN"/>
    <property type="match status" value="1"/>
</dbReference>
<reference evidence="9" key="3">
    <citation type="submission" date="2025-09" db="UniProtKB">
        <authorList>
            <consortium name="Ensembl"/>
        </authorList>
    </citation>
    <scope>IDENTIFICATION</scope>
</reference>
<keyword evidence="4" id="KW-0964">Secreted</keyword>
<feature type="domain" description="Glucagon / GIP / secretin / VIP family" evidence="8">
    <location>
        <begin position="64"/>
        <end position="86"/>
    </location>
</feature>
<comment type="similarity">
    <text evidence="2">Belongs to the glucagon family.</text>
</comment>
<comment type="subcellular location">
    <subcellularLocation>
        <location evidence="1">Secreted</location>
    </subcellularLocation>
</comment>
<evidence type="ECO:0000256" key="6">
    <source>
        <dbReference type="ARBA" id="ARBA00022815"/>
    </source>
</evidence>
<evidence type="ECO:0000259" key="8">
    <source>
        <dbReference type="PROSITE" id="PS00260"/>
    </source>
</evidence>
<dbReference type="GeneID" id="117796824"/>
<dbReference type="OrthoDB" id="9417777at2759"/>
<reference evidence="9 10" key="1">
    <citation type="journal article" date="2010" name="Nature">
        <title>The sequence and de novo assembly of the giant panda genome.</title>
        <authorList>
            <person name="Li R."/>
            <person name="Fan W."/>
            <person name="Tian G."/>
            <person name="Zhu H."/>
            <person name="He L."/>
            <person name="Cai J."/>
            <person name="Huang Q."/>
            <person name="Cai Q."/>
            <person name="Li B."/>
            <person name="Bai Y."/>
            <person name="Zhang Z."/>
            <person name="Zhang Y."/>
            <person name="Wang W."/>
            <person name="Li J."/>
            <person name="Wei F."/>
            <person name="Li H."/>
            <person name="Jian M."/>
            <person name="Li J."/>
            <person name="Zhang Z."/>
            <person name="Nielsen R."/>
            <person name="Li D."/>
            <person name="Gu W."/>
            <person name="Yang Z."/>
            <person name="Xuan Z."/>
            <person name="Ryder O.A."/>
            <person name="Leung F.C."/>
            <person name="Zhou Y."/>
            <person name="Cao J."/>
            <person name="Sun X."/>
            <person name="Fu Y."/>
            <person name="Fang X."/>
            <person name="Guo X."/>
            <person name="Wang B."/>
            <person name="Hou R."/>
            <person name="Shen F."/>
            <person name="Mu B."/>
            <person name="Ni P."/>
            <person name="Lin R."/>
            <person name="Qian W."/>
            <person name="Wang G."/>
            <person name="Yu C."/>
            <person name="Nie W."/>
            <person name="Wang J."/>
            <person name="Wu Z."/>
            <person name="Liang H."/>
            <person name="Min J."/>
            <person name="Wu Q."/>
            <person name="Cheng S."/>
            <person name="Ruan J."/>
            <person name="Wang M."/>
            <person name="Shi Z."/>
            <person name="Wen M."/>
            <person name="Liu B."/>
            <person name="Ren X."/>
            <person name="Zheng H."/>
            <person name="Dong D."/>
            <person name="Cook K."/>
            <person name="Shan G."/>
            <person name="Zhang H."/>
            <person name="Kosiol C."/>
            <person name="Xie X."/>
            <person name="Lu Z."/>
            <person name="Zheng H."/>
            <person name="Li Y."/>
            <person name="Steiner C.C."/>
            <person name="Lam T.T."/>
            <person name="Lin S."/>
            <person name="Zhang Q."/>
            <person name="Li G."/>
            <person name="Tian J."/>
            <person name="Gong T."/>
            <person name="Liu H."/>
            <person name="Zhang D."/>
            <person name="Fang L."/>
            <person name="Ye C."/>
            <person name="Zhang J."/>
            <person name="Hu W."/>
            <person name="Xu A."/>
            <person name="Ren Y."/>
            <person name="Zhang G."/>
            <person name="Bruford M.W."/>
            <person name="Li Q."/>
            <person name="Ma L."/>
            <person name="Guo Y."/>
            <person name="An N."/>
            <person name="Hu Y."/>
            <person name="Zheng Y."/>
            <person name="Shi Y."/>
            <person name="Li Z."/>
            <person name="Liu Q."/>
            <person name="Chen Y."/>
            <person name="Zhao J."/>
            <person name="Qu N."/>
            <person name="Zhao S."/>
            <person name="Tian F."/>
            <person name="Wang X."/>
            <person name="Wang H."/>
            <person name="Xu L."/>
            <person name="Liu X."/>
            <person name="Vinar T."/>
            <person name="Wang Y."/>
            <person name="Lam T.W."/>
            <person name="Yiu S.M."/>
            <person name="Liu S."/>
            <person name="Zhang H."/>
            <person name="Li D."/>
            <person name="Huang Y."/>
            <person name="Wang X."/>
            <person name="Yang G."/>
            <person name="Jiang Z."/>
            <person name="Wang J."/>
            <person name="Qin N."/>
            <person name="Li L."/>
            <person name="Li J."/>
            <person name="Bolund L."/>
            <person name="Kristiansen K."/>
            <person name="Wong G.K."/>
            <person name="Olson M."/>
            <person name="Zhang X."/>
            <person name="Li S."/>
            <person name="Yang H."/>
            <person name="Wang J."/>
            <person name="Wang J."/>
        </authorList>
    </citation>
    <scope>NUCLEOTIDE SEQUENCE [LARGE SCALE GENOMIC DNA]</scope>
</reference>
<dbReference type="SMART" id="SM00070">
    <property type="entry name" value="GLUCA"/>
    <property type="match status" value="1"/>
</dbReference>
<evidence type="ECO:0000256" key="4">
    <source>
        <dbReference type="ARBA" id="ARBA00022525"/>
    </source>
</evidence>
<evidence type="ECO:0000256" key="5">
    <source>
        <dbReference type="ARBA" id="ARBA00022702"/>
    </source>
</evidence>
<dbReference type="GO" id="GO:0090274">
    <property type="term" value="P:positive regulation of somatostatin secretion"/>
    <property type="evidence" value="ECO:0007669"/>
    <property type="project" value="TreeGrafter"/>
</dbReference>
<dbReference type="GO" id="GO:0007189">
    <property type="term" value="P:adenylate cyclase-activating G protein-coupled receptor signaling pathway"/>
    <property type="evidence" value="ECO:0007669"/>
    <property type="project" value="Ensembl"/>
</dbReference>
<dbReference type="CTD" id="6343"/>
<dbReference type="Proteomes" id="UP000008912">
    <property type="component" value="Unassembled WGS sequence"/>
</dbReference>
<evidence type="ECO:0000256" key="7">
    <source>
        <dbReference type="SAM" id="MobiDB-lite"/>
    </source>
</evidence>
<keyword evidence="5" id="KW-0372">Hormone</keyword>
<dbReference type="PROSITE" id="PS00260">
    <property type="entry name" value="GLUCAGON"/>
    <property type="match status" value="1"/>
</dbReference>
<dbReference type="GO" id="GO:0001664">
    <property type="term" value="F:G protein-coupled receptor binding"/>
    <property type="evidence" value="ECO:0007669"/>
    <property type="project" value="Ensembl"/>
</dbReference>
<dbReference type="GO" id="GO:0005615">
    <property type="term" value="C:extracellular space"/>
    <property type="evidence" value="ECO:0007669"/>
    <property type="project" value="TreeGrafter"/>
</dbReference>
<evidence type="ECO:0000256" key="2">
    <source>
        <dbReference type="ARBA" id="ARBA00008369"/>
    </source>
</evidence>
<dbReference type="GO" id="GO:0090187">
    <property type="term" value="P:positive regulation of pancreatic juice secretion"/>
    <property type="evidence" value="ECO:0007669"/>
    <property type="project" value="TreeGrafter"/>
</dbReference>
<evidence type="ECO:0000313" key="9">
    <source>
        <dbReference type="Ensembl" id="ENSAMEP00000039142.1"/>
    </source>
</evidence>
<dbReference type="InParanoid" id="A0A7N5KF38"/>
<sequence length="165" mass="17464">MRGGPPARLPGAIKGPRGARAVAAALSTPGAPTMAIPPLPLLLLLPLLLRGSAALPAPPRAPRHSDGTFTSELSRLRDSARLQRLLQGLVGKRSEQDTENSTSWTKPAEGRLCPHWPDTPTLQAWMPLRDPLDQAWSPQLPPGSGSGTSFSEPASPAVEGTQRRP</sequence>
<dbReference type="GeneTree" id="ENSGT00390000002624"/>
<dbReference type="GO" id="GO:1903640">
    <property type="term" value="P:negative regulation of gastrin-induced gastric acid secretion"/>
    <property type="evidence" value="ECO:0007669"/>
    <property type="project" value="TreeGrafter"/>
</dbReference>
<evidence type="ECO:0000256" key="1">
    <source>
        <dbReference type="ARBA" id="ARBA00004613"/>
    </source>
</evidence>
<evidence type="ECO:0000256" key="3">
    <source>
        <dbReference type="ARBA" id="ARBA00015460"/>
    </source>
</evidence>
<dbReference type="GO" id="GO:0007420">
    <property type="term" value="P:brain development"/>
    <property type="evidence" value="ECO:0007669"/>
    <property type="project" value="TreeGrafter"/>
</dbReference>
<feature type="region of interest" description="Disordered" evidence="7">
    <location>
        <begin position="89"/>
        <end position="165"/>
    </location>
</feature>
<dbReference type="InterPro" id="IPR015675">
    <property type="entry name" value="Prosecretin"/>
</dbReference>
<keyword evidence="10" id="KW-1185">Reference proteome</keyword>
<dbReference type="InterPro" id="IPR000532">
    <property type="entry name" value="Glucagon_GIP_secretin_VIP"/>
</dbReference>
<accession>A0A7N5KF38</accession>
<dbReference type="GO" id="GO:0005179">
    <property type="term" value="F:hormone activity"/>
    <property type="evidence" value="ECO:0007669"/>
    <property type="project" value="UniProtKB-KW"/>
</dbReference>
<dbReference type="AlphaFoldDB" id="A0A7N5KF38"/>
<dbReference type="Ensembl" id="ENSAMET00000049547.1">
    <property type="protein sequence ID" value="ENSAMEP00000039142.1"/>
    <property type="gene ID" value="ENSAMEG00000029176.1"/>
</dbReference>
<keyword evidence="6" id="KW-0027">Amidation</keyword>
<organism evidence="9 10">
    <name type="scientific">Ailuropoda melanoleuca</name>
    <name type="common">Giant panda</name>
    <dbReference type="NCBI Taxonomy" id="9646"/>
    <lineage>
        <taxon>Eukaryota</taxon>
        <taxon>Metazoa</taxon>
        <taxon>Chordata</taxon>
        <taxon>Craniata</taxon>
        <taxon>Vertebrata</taxon>
        <taxon>Euteleostomi</taxon>
        <taxon>Mammalia</taxon>
        <taxon>Eutheria</taxon>
        <taxon>Laurasiatheria</taxon>
        <taxon>Carnivora</taxon>
        <taxon>Caniformia</taxon>
        <taxon>Ursidae</taxon>
        <taxon>Ailuropoda</taxon>
    </lineage>
</organism>
<reference evidence="9" key="2">
    <citation type="submission" date="2025-08" db="UniProtKB">
        <authorList>
            <consortium name="Ensembl"/>
        </authorList>
    </citation>
    <scope>IDENTIFICATION</scope>
</reference>
<proteinExistence type="inferred from homology"/>
<gene>
    <name evidence="9" type="primary">SCT</name>
</gene>
<dbReference type="Pfam" id="PF00123">
    <property type="entry name" value="Hormone_2"/>
    <property type="match status" value="1"/>
</dbReference>
<protein>
    <recommendedName>
        <fullName evidence="3">Secretin</fullName>
    </recommendedName>
</protein>